<evidence type="ECO:0000256" key="7">
    <source>
        <dbReference type="ARBA" id="ARBA00023014"/>
    </source>
</evidence>
<keyword evidence="6 8" id="KW-0408">Iron</keyword>
<evidence type="ECO:0000256" key="9">
    <source>
        <dbReference type="SAM" id="MobiDB-lite"/>
    </source>
</evidence>
<dbReference type="InterPro" id="IPR052395">
    <property type="entry name" value="ET_Ferredoxin"/>
</dbReference>
<dbReference type="Gene3D" id="3.30.70.20">
    <property type="match status" value="1"/>
</dbReference>
<evidence type="ECO:0000313" key="12">
    <source>
        <dbReference type="Proteomes" id="UP000646946"/>
    </source>
</evidence>
<keyword evidence="7 8" id="KW-0411">Iron-sulfur</keyword>
<evidence type="ECO:0000256" key="8">
    <source>
        <dbReference type="RuleBase" id="RU368020"/>
    </source>
</evidence>
<keyword evidence="4 8" id="KW-0479">Metal-binding</keyword>
<name>A0A832UMY6_9ARCH</name>
<keyword evidence="3" id="KW-0004">4Fe-4S</keyword>
<dbReference type="SUPFAM" id="SSF54862">
    <property type="entry name" value="4Fe-4S ferredoxins"/>
    <property type="match status" value="1"/>
</dbReference>
<dbReference type="EMBL" id="DVAB01000012">
    <property type="protein sequence ID" value="HIK00164.1"/>
    <property type="molecule type" value="Genomic_DNA"/>
</dbReference>
<dbReference type="AlphaFoldDB" id="A0A832UMY6"/>
<evidence type="ECO:0000313" key="11">
    <source>
        <dbReference type="EMBL" id="HIK00164.1"/>
    </source>
</evidence>
<dbReference type="GO" id="GO:0051539">
    <property type="term" value="F:4 iron, 4 sulfur cluster binding"/>
    <property type="evidence" value="ECO:0007669"/>
    <property type="project" value="UniProtKB-KW"/>
</dbReference>
<dbReference type="PRINTS" id="PR00352">
    <property type="entry name" value="3FE4SFRDOXIN"/>
</dbReference>
<dbReference type="GO" id="GO:0016491">
    <property type="term" value="F:oxidoreductase activity"/>
    <property type="evidence" value="ECO:0007669"/>
    <property type="project" value="UniProtKB-ARBA"/>
</dbReference>
<dbReference type="InterPro" id="IPR017900">
    <property type="entry name" value="4Fe4S_Fe_S_CS"/>
</dbReference>
<evidence type="ECO:0000259" key="10">
    <source>
        <dbReference type="PROSITE" id="PS51379"/>
    </source>
</evidence>
<evidence type="ECO:0000256" key="6">
    <source>
        <dbReference type="ARBA" id="ARBA00023004"/>
    </source>
</evidence>
<dbReference type="PROSITE" id="PS51379">
    <property type="entry name" value="4FE4S_FER_2"/>
    <property type="match status" value="1"/>
</dbReference>
<accession>A0A832UMY6</accession>
<evidence type="ECO:0000256" key="2">
    <source>
        <dbReference type="ARBA" id="ARBA00022448"/>
    </source>
</evidence>
<dbReference type="GO" id="GO:0009055">
    <property type="term" value="F:electron transfer activity"/>
    <property type="evidence" value="ECO:0007669"/>
    <property type="project" value="UniProtKB-UniRule"/>
</dbReference>
<dbReference type="InterPro" id="IPR001080">
    <property type="entry name" value="3Fe4S_ferredoxin"/>
</dbReference>
<keyword evidence="2 8" id="KW-0813">Transport</keyword>
<evidence type="ECO:0000256" key="5">
    <source>
        <dbReference type="ARBA" id="ARBA00022982"/>
    </source>
</evidence>
<dbReference type="InterPro" id="IPR017896">
    <property type="entry name" value="4Fe4S_Fe-S-bd"/>
</dbReference>
<feature type="region of interest" description="Disordered" evidence="9">
    <location>
        <begin position="72"/>
        <end position="95"/>
    </location>
</feature>
<gene>
    <name evidence="11" type="ORF">H1016_01340</name>
</gene>
<keyword evidence="5 8" id="KW-0249">Electron transport</keyword>
<sequence>MVRKAYVDKEICIGCSLCNTICPEVFLESKQNSEYGGDFKSDTVNTVNHEEVTDKVDDAIQQCPVQCISWRDESSGGETKLTTKKATQKHGEPNH</sequence>
<dbReference type="PANTHER" id="PTHR39163">
    <property type="entry name" value="FERREDOXIN"/>
    <property type="match status" value="1"/>
</dbReference>
<keyword evidence="12" id="KW-1185">Reference proteome</keyword>
<comment type="function">
    <text evidence="8">Ferredoxins are iron-sulfur proteins that transfer electrons in a wide variety of metabolic reactions.</text>
</comment>
<comment type="caution">
    <text evidence="11">The sequence shown here is derived from an EMBL/GenBank/DDBJ whole genome shotgun (WGS) entry which is preliminary data.</text>
</comment>
<evidence type="ECO:0000256" key="3">
    <source>
        <dbReference type="ARBA" id="ARBA00022485"/>
    </source>
</evidence>
<comment type="cofactor">
    <cofactor evidence="1">
        <name>[4Fe-4S] cluster</name>
        <dbReference type="ChEBI" id="CHEBI:49883"/>
    </cofactor>
</comment>
<feature type="domain" description="4Fe-4S ferredoxin-type" evidence="10">
    <location>
        <begin position="3"/>
        <end position="32"/>
    </location>
</feature>
<reference evidence="11 12" key="1">
    <citation type="journal article" name="Nat. Commun.">
        <title>Undinarchaeota illuminate DPANN phylogeny and the impact of gene transfer on archaeal evolution.</title>
        <authorList>
            <person name="Dombrowski N."/>
            <person name="Williams T.A."/>
            <person name="Sun J."/>
            <person name="Woodcroft B.J."/>
            <person name="Lee J.H."/>
            <person name="Minh B.Q."/>
            <person name="Rinke C."/>
            <person name="Spang A."/>
        </authorList>
    </citation>
    <scope>NUCLEOTIDE SEQUENCE [LARGE SCALE GENOMIC DNA]</scope>
    <source>
        <strain evidence="11">MAG_bin1129</strain>
    </source>
</reference>
<dbReference type="PROSITE" id="PS00198">
    <property type="entry name" value="4FE4S_FER_1"/>
    <property type="match status" value="1"/>
</dbReference>
<proteinExistence type="predicted"/>
<dbReference type="Pfam" id="PF13370">
    <property type="entry name" value="Fer4_13"/>
    <property type="match status" value="1"/>
</dbReference>
<protein>
    <recommendedName>
        <fullName evidence="8">Ferredoxin</fullName>
    </recommendedName>
</protein>
<dbReference type="Proteomes" id="UP000646946">
    <property type="component" value="Unassembled WGS sequence"/>
</dbReference>
<organism evidence="11 12">
    <name type="scientific">Candidatus Naiadarchaeum limnaeum</name>
    <dbReference type="NCBI Taxonomy" id="2756139"/>
    <lineage>
        <taxon>Archaea</taxon>
        <taxon>Candidatus Undinarchaeota</taxon>
        <taxon>Candidatus Undinarchaeia</taxon>
        <taxon>Candidatus Naiadarchaeales</taxon>
        <taxon>Candidatus Naiadarchaeaceae</taxon>
        <taxon>Candidatus Naiadarchaeum</taxon>
    </lineage>
</organism>
<dbReference type="GO" id="GO:0005506">
    <property type="term" value="F:iron ion binding"/>
    <property type="evidence" value="ECO:0007669"/>
    <property type="project" value="UniProtKB-UniRule"/>
</dbReference>
<dbReference type="PANTHER" id="PTHR39163:SF1">
    <property type="entry name" value="FERREDOXIN"/>
    <property type="match status" value="1"/>
</dbReference>
<evidence type="ECO:0000256" key="1">
    <source>
        <dbReference type="ARBA" id="ARBA00001966"/>
    </source>
</evidence>
<evidence type="ECO:0000256" key="4">
    <source>
        <dbReference type="ARBA" id="ARBA00022723"/>
    </source>
</evidence>